<evidence type="ECO:0000259" key="3">
    <source>
        <dbReference type="Pfam" id="PF16669"/>
    </source>
</evidence>
<dbReference type="SUPFAM" id="SSF48452">
    <property type="entry name" value="TPR-like"/>
    <property type="match status" value="1"/>
</dbReference>
<dbReference type="Gene3D" id="1.25.40.10">
    <property type="entry name" value="Tetratricopeptide repeat domain"/>
    <property type="match status" value="1"/>
</dbReference>
<dbReference type="InterPro" id="IPR038645">
    <property type="entry name" value="TTC5_OB_sf"/>
</dbReference>
<feature type="domain" description="Tetratricopeptide repeat protein 5 OB fold" evidence="3">
    <location>
        <begin position="534"/>
        <end position="644"/>
    </location>
</feature>
<organism evidence="4">
    <name type="scientific">Solanum lycopersicum</name>
    <name type="common">Tomato</name>
    <name type="synonym">Lycopersicon esculentum</name>
    <dbReference type="NCBI Taxonomy" id="4081"/>
    <lineage>
        <taxon>Eukaryota</taxon>
        <taxon>Viridiplantae</taxon>
        <taxon>Streptophyta</taxon>
        <taxon>Embryophyta</taxon>
        <taxon>Tracheophyta</taxon>
        <taxon>Spermatophyta</taxon>
        <taxon>Magnoliopsida</taxon>
        <taxon>eudicotyledons</taxon>
        <taxon>Gunneridae</taxon>
        <taxon>Pentapetalae</taxon>
        <taxon>asterids</taxon>
        <taxon>lamiids</taxon>
        <taxon>Solanales</taxon>
        <taxon>Solanaceae</taxon>
        <taxon>Solanoideae</taxon>
        <taxon>Solaneae</taxon>
        <taxon>Solanum</taxon>
        <taxon>Solanum subgen. Lycopersicon</taxon>
    </lineage>
</organism>
<feature type="coiled-coil region" evidence="1">
    <location>
        <begin position="145"/>
        <end position="249"/>
    </location>
</feature>
<dbReference type="PANTHER" id="PTHR26312:SF191">
    <property type="entry name" value="TETRATRICOPEPTIDE REPEAT PROTEIN 5 OB FOLD DOMAIN-CONTAINING PROTEIN"/>
    <property type="match status" value="1"/>
</dbReference>
<dbReference type="SUPFAM" id="SSF58104">
    <property type="entry name" value="Methyl-accepting chemotaxis protein (MCP) signaling domain"/>
    <property type="match status" value="1"/>
</dbReference>
<name>A0A3Q7EZK2_SOLLC</name>
<dbReference type="Gene3D" id="1.10.287.950">
    <property type="entry name" value="Methyl-accepting chemotaxis protein"/>
    <property type="match status" value="1"/>
</dbReference>
<dbReference type="Gramene" id="Solyc02g038670.2.1">
    <property type="protein sequence ID" value="Solyc02g038670.2.1"/>
    <property type="gene ID" value="Solyc02g038670.2"/>
</dbReference>
<dbReference type="InterPro" id="IPR011990">
    <property type="entry name" value="TPR-like_helical_dom_sf"/>
</dbReference>
<dbReference type="PANTHER" id="PTHR26312">
    <property type="entry name" value="TETRATRICOPEPTIDE REPEAT PROTEIN 5"/>
    <property type="match status" value="1"/>
</dbReference>
<dbReference type="Proteomes" id="UP000004994">
    <property type="component" value="Chromosome 2"/>
</dbReference>
<reference evidence="4" key="1">
    <citation type="journal article" date="2012" name="Nature">
        <title>The tomato genome sequence provides insights into fleshy fruit evolution.</title>
        <authorList>
            <consortium name="Tomato Genome Consortium"/>
        </authorList>
    </citation>
    <scope>NUCLEOTIDE SEQUENCE [LARGE SCALE GENOMIC DNA]</scope>
    <source>
        <strain evidence="4">cv. Heinz 1706</strain>
    </source>
</reference>
<evidence type="ECO:0000313" key="4">
    <source>
        <dbReference type="EnsemblPlants" id="Solyc02g038670.2.1"/>
    </source>
</evidence>
<dbReference type="STRING" id="4081.A0A3Q7EZK2"/>
<keyword evidence="5" id="KW-1185">Reference proteome</keyword>
<evidence type="ECO:0000256" key="2">
    <source>
        <dbReference type="SAM" id="MobiDB-lite"/>
    </source>
</evidence>
<dbReference type="Gene3D" id="1.20.1480.30">
    <property type="entry name" value="Designed four-helix bundle protein"/>
    <property type="match status" value="1"/>
</dbReference>
<accession>A0A3Q7EZK2</accession>
<dbReference type="AlphaFoldDB" id="A0A3Q7EZK2"/>
<dbReference type="PaxDb" id="4081-Solyc02g038670.1.1"/>
<protein>
    <recommendedName>
        <fullName evidence="3">Tetratricopeptide repeat protein 5 OB fold domain-containing protein</fullName>
    </recommendedName>
</protein>
<feature type="region of interest" description="Disordered" evidence="2">
    <location>
        <begin position="251"/>
        <end position="282"/>
    </location>
</feature>
<keyword evidence="1" id="KW-0175">Coiled coil</keyword>
<dbReference type="InParanoid" id="A0A3Q7EZK2"/>
<reference evidence="4" key="2">
    <citation type="submission" date="2019-01" db="UniProtKB">
        <authorList>
            <consortium name="EnsemblPlants"/>
        </authorList>
    </citation>
    <scope>IDENTIFICATION</scope>
    <source>
        <strain evidence="4">cv. Heinz 1706</strain>
    </source>
</reference>
<dbReference type="InterPro" id="IPR032076">
    <property type="entry name" value="TTC5_OB"/>
</dbReference>
<dbReference type="EnsemblPlants" id="Solyc02g038670.2.1">
    <property type="protein sequence ID" value="Solyc02g038670.2.1"/>
    <property type="gene ID" value="Solyc02g038670.2"/>
</dbReference>
<proteinExistence type="predicted"/>
<sequence length="648" mass="73428">MTIPIVAVSREKEEVSTDLKSTIEDVSTRLQDLKSTIEAVSTDQKDLKSTAGEVSTHMEDLISVIEEVSTHQKDLKSTIEQVSTDQKDLKSSAEDVSAHLKDLKSAIEQVSAHLKELNSPLKMTTPTEEVSREKEGVCTHPKSTIEEVSREKGEASSDLKSAIEEVSTRLKDLKSTIEQFSTDQKDLKSTAEEVSTHIEDLKSAIEEVSTHQNDLKSAIQEVFIHQKDLKSTTEEVSAHLKDLKSAIEEVSTHLKESNPPLKMSTPTEEVSREKEEVSTDLNSSIKEVSTHLKKSNEDWISIMSKLVECLDEFCDHHFPSTTEQKISDIKLQIEKKELSHERAMFEYIKGRIFNAIPDVYKEEAEYHLVNATQLNPLLLEAWDCLGCCFSKKGEYQRAKKCYKFVLHMAAENSIILRRIAYLELKFAQGWYYNTLLLALEALEEAKKIDAMKSNPYFDYDYSRVNRFVENYKGSLIGFSDAALKNPASDASHQVKLTLELLDKLERLLKGKGKSTETSLPDRIQSLANIDLNPSYKRATMDLLTEGLNEQIEVVAVVRCLVEYGYIGPLYYMLCDSDEKSFVLTMFGIQKEAIKQGDQVTLLEPICKFIDFEWEGKHYQFKSVRVNFLKQVLVNGNALSPNFAMPESM</sequence>
<evidence type="ECO:0000313" key="5">
    <source>
        <dbReference type="Proteomes" id="UP000004994"/>
    </source>
</evidence>
<dbReference type="Pfam" id="PF16669">
    <property type="entry name" value="TTC5_OB"/>
    <property type="match status" value="1"/>
</dbReference>
<evidence type="ECO:0000256" key="1">
    <source>
        <dbReference type="SAM" id="Coils"/>
    </source>
</evidence>
<dbReference type="Gene3D" id="2.40.50.550">
    <property type="match status" value="1"/>
</dbReference>